<dbReference type="PANTHER" id="PTHR38479">
    <property type="entry name" value="LMO0824 PROTEIN"/>
    <property type="match status" value="1"/>
</dbReference>
<name>A0A3Q9G4Z9_9ACTO</name>
<proteinExistence type="predicted"/>
<dbReference type="AlphaFoldDB" id="A0A3Q9G4Z9"/>
<dbReference type="GO" id="GO:0003677">
    <property type="term" value="F:DNA binding"/>
    <property type="evidence" value="ECO:0007669"/>
    <property type="project" value="UniProtKB-KW"/>
</dbReference>
<evidence type="ECO:0000313" key="2">
    <source>
        <dbReference type="Proteomes" id="UP000280344"/>
    </source>
</evidence>
<dbReference type="RefSeq" id="WP_126704297.1">
    <property type="nucleotide sequence ID" value="NZ_CP034593.1"/>
</dbReference>
<dbReference type="OrthoDB" id="9148135at2"/>
<dbReference type="InterPro" id="IPR009351">
    <property type="entry name" value="AlkZ-like"/>
</dbReference>
<dbReference type="EMBL" id="CP034593">
    <property type="protein sequence ID" value="AZQ77494.1"/>
    <property type="molecule type" value="Genomic_DNA"/>
</dbReference>
<dbReference type="Proteomes" id="UP000280344">
    <property type="component" value="Chromosome"/>
</dbReference>
<evidence type="ECO:0000313" key="1">
    <source>
        <dbReference type="EMBL" id="AZQ77494.1"/>
    </source>
</evidence>
<keyword evidence="2" id="KW-1185">Reference proteome</keyword>
<keyword evidence="1" id="KW-0238">DNA-binding</keyword>
<dbReference type="Pfam" id="PF06224">
    <property type="entry name" value="AlkZ-like"/>
    <property type="match status" value="1"/>
</dbReference>
<protein>
    <submittedName>
        <fullName evidence="1">Winged helix DNA-binding domain-containing protein</fullName>
    </submittedName>
</protein>
<gene>
    <name evidence="1" type="ORF">EJ997_09260</name>
</gene>
<reference evidence="1 2" key="1">
    <citation type="submission" date="2018-12" db="EMBL/GenBank/DDBJ databases">
        <title>Complete genome sequence of Flaviflexus sp. H23T48.</title>
        <authorList>
            <person name="Bae J.-W."/>
            <person name="Lee J.-Y."/>
        </authorList>
    </citation>
    <scope>NUCLEOTIDE SEQUENCE [LARGE SCALE GENOMIC DNA]</scope>
    <source>
        <strain evidence="1 2">H23T48</strain>
    </source>
</reference>
<organism evidence="1 2">
    <name type="scientific">Flaviflexus ciconiae</name>
    <dbReference type="NCBI Taxonomy" id="2496867"/>
    <lineage>
        <taxon>Bacteria</taxon>
        <taxon>Bacillati</taxon>
        <taxon>Actinomycetota</taxon>
        <taxon>Actinomycetes</taxon>
        <taxon>Actinomycetales</taxon>
        <taxon>Actinomycetaceae</taxon>
        <taxon>Flaviflexus</taxon>
    </lineage>
</organism>
<accession>A0A3Q9G4Z9</accession>
<sequence length="332" mass="36463">MSVALARMSSQLLVEGRSPVEVVSHFGAMQGQDFPGVITSIALRTQRRSRQDVIDAFNSGALVRTWPQRGTLHVVGSDRVRDVLAVARKRTFPGTVKRREALGIDEQVLEQARTIARDVVGDGITRKELAAAWESAGLVNQPGQVYHLIFHLSIEGLLVWGPMRGKEQLLVLLDRWVAPSAERPYEDIIAEIVTRYVTSHAPTTRKDAAWWANIPVTAVDRALEGSRFVLKDGYWRKPDESLASSRSIQVLPGFDEMILGYSDRSASVADEHAVAICPGGNGVFKPTIMSAGRVIGTWQKTGLQTTYFAEPTTALDKRVQKALRKPPLSGGS</sequence>
<dbReference type="PANTHER" id="PTHR38479:SF2">
    <property type="entry name" value="WINGED HELIX DNA-BINDING DOMAIN-CONTAINING PROTEIN"/>
    <property type="match status" value="1"/>
</dbReference>
<dbReference type="KEGG" id="flh:EJ997_09260"/>